<accession>A0ABU9D5B7</accession>
<organism evidence="1 2">
    <name type="scientific">Thermithiobacillus plumbiphilus</name>
    <dbReference type="NCBI Taxonomy" id="1729899"/>
    <lineage>
        <taxon>Bacteria</taxon>
        <taxon>Pseudomonadati</taxon>
        <taxon>Pseudomonadota</taxon>
        <taxon>Acidithiobacillia</taxon>
        <taxon>Acidithiobacillales</taxon>
        <taxon>Thermithiobacillaceae</taxon>
        <taxon>Thermithiobacillus</taxon>
    </lineage>
</organism>
<keyword evidence="2" id="KW-1185">Reference proteome</keyword>
<dbReference type="EMBL" id="JBBPCO010000001">
    <property type="protein sequence ID" value="MEK8088511.1"/>
    <property type="molecule type" value="Genomic_DNA"/>
</dbReference>
<proteinExistence type="predicted"/>
<evidence type="ECO:0000313" key="1">
    <source>
        <dbReference type="EMBL" id="MEK8088511.1"/>
    </source>
</evidence>
<reference evidence="1 2" key="1">
    <citation type="submission" date="2024-04" db="EMBL/GenBank/DDBJ databases">
        <authorList>
            <person name="Abashina T."/>
            <person name="Shaikin A."/>
        </authorList>
    </citation>
    <scope>NUCLEOTIDE SEQUENCE [LARGE SCALE GENOMIC DNA]</scope>
    <source>
        <strain evidence="1 2">AAFK</strain>
    </source>
</reference>
<evidence type="ECO:0000313" key="2">
    <source>
        <dbReference type="Proteomes" id="UP001446205"/>
    </source>
</evidence>
<sequence length="142" mass="16358">MGEFTEKFSKGTFKGILRWPQWDAFLEVLRARNDGQWYVYFIGEGVPAAPLSTEAFLRFLEEIDTLLRRDHDEDYLGIVYADDLQDPGMVKIFDPNNLGSSCGSSGELILPGWILSRLAPEDLKSQQITPEGRRRWWNRLFG</sequence>
<comment type="caution">
    <text evidence="1">The sequence shown here is derived from an EMBL/GenBank/DDBJ whole genome shotgun (WGS) entry which is preliminary data.</text>
</comment>
<protein>
    <submittedName>
        <fullName evidence="1">Uncharacterized protein</fullName>
    </submittedName>
</protein>
<dbReference type="RefSeq" id="WP_341369573.1">
    <property type="nucleotide sequence ID" value="NZ_JBBPCO010000001.1"/>
</dbReference>
<gene>
    <name evidence="1" type="ORF">WOB96_01915</name>
</gene>
<dbReference type="Proteomes" id="UP001446205">
    <property type="component" value="Unassembled WGS sequence"/>
</dbReference>
<name>A0ABU9D5B7_9PROT</name>